<dbReference type="Proteomes" id="UP000095281">
    <property type="component" value="Unplaced"/>
</dbReference>
<dbReference type="WBParaSite" id="MhA1_Contig36.frz3.gene24">
    <property type="protein sequence ID" value="MhA1_Contig36.frz3.gene24"/>
    <property type="gene ID" value="MhA1_Contig36.frz3.gene24"/>
</dbReference>
<reference evidence="2" key="1">
    <citation type="submission" date="2016-11" db="UniProtKB">
        <authorList>
            <consortium name="WormBaseParasite"/>
        </authorList>
    </citation>
    <scope>IDENTIFICATION</scope>
</reference>
<sequence length="117" mass="13440">MVSQLVKENIDFLQKLARTKSQRKVRRLLRLANSQHLLTLAEICLNIVKSRFNLSTRQKKRLLPYVDFVRRMSRARSERGARKILNQKGSGFGGVFAALITPILIELARSFTINSKT</sequence>
<protein>
    <submittedName>
        <fullName evidence="2">Uncharacterized protein</fullName>
    </submittedName>
</protein>
<dbReference type="AlphaFoldDB" id="A0A1I8BNC9"/>
<organism evidence="1 2">
    <name type="scientific">Meloidogyne hapla</name>
    <name type="common">Root-knot nematode worm</name>
    <dbReference type="NCBI Taxonomy" id="6305"/>
    <lineage>
        <taxon>Eukaryota</taxon>
        <taxon>Metazoa</taxon>
        <taxon>Ecdysozoa</taxon>
        <taxon>Nematoda</taxon>
        <taxon>Chromadorea</taxon>
        <taxon>Rhabditida</taxon>
        <taxon>Tylenchina</taxon>
        <taxon>Tylenchomorpha</taxon>
        <taxon>Tylenchoidea</taxon>
        <taxon>Meloidogynidae</taxon>
        <taxon>Meloidogyninae</taxon>
        <taxon>Meloidogyne</taxon>
    </lineage>
</organism>
<evidence type="ECO:0000313" key="1">
    <source>
        <dbReference type="Proteomes" id="UP000095281"/>
    </source>
</evidence>
<name>A0A1I8BNC9_MELHA</name>
<evidence type="ECO:0000313" key="2">
    <source>
        <dbReference type="WBParaSite" id="MhA1_Contig36.frz3.gene24"/>
    </source>
</evidence>
<accession>A0A1I8BNC9</accession>
<keyword evidence="1" id="KW-1185">Reference proteome</keyword>
<proteinExistence type="predicted"/>